<dbReference type="OrthoDB" id="1844152at2759"/>
<comment type="similarity">
    <text evidence="2">Belongs to the cytochrome P450 family.</text>
</comment>
<name>A0A8H5M5T7_9AGAR</name>
<proteinExistence type="inferred from homology"/>
<dbReference type="Gene3D" id="1.10.630.10">
    <property type="entry name" value="Cytochrome P450"/>
    <property type="match status" value="1"/>
</dbReference>
<keyword evidence="3 7" id="KW-0479">Metal-binding</keyword>
<evidence type="ECO:0000256" key="7">
    <source>
        <dbReference type="PIRSR" id="PIRSR602401-1"/>
    </source>
</evidence>
<keyword evidence="7" id="KW-0349">Heme</keyword>
<dbReference type="PRINTS" id="PR00463">
    <property type="entry name" value="EP450I"/>
</dbReference>
<keyword evidence="6" id="KW-0503">Monooxygenase</keyword>
<dbReference type="CDD" id="cd11041">
    <property type="entry name" value="CYP503A1-like"/>
    <property type="match status" value="1"/>
</dbReference>
<dbReference type="GO" id="GO:0005506">
    <property type="term" value="F:iron ion binding"/>
    <property type="evidence" value="ECO:0007669"/>
    <property type="project" value="InterPro"/>
</dbReference>
<feature type="binding site" description="axial binding residue" evidence="7">
    <location>
        <position position="471"/>
    </location>
    <ligand>
        <name>heme</name>
        <dbReference type="ChEBI" id="CHEBI:30413"/>
    </ligand>
    <ligandPart>
        <name>Fe</name>
        <dbReference type="ChEBI" id="CHEBI:18248"/>
    </ligandPart>
</feature>
<reference evidence="8 9" key="1">
    <citation type="journal article" date="2020" name="ISME J.">
        <title>Uncovering the hidden diversity of litter-decomposition mechanisms in mushroom-forming fungi.</title>
        <authorList>
            <person name="Floudas D."/>
            <person name="Bentzer J."/>
            <person name="Ahren D."/>
            <person name="Johansson T."/>
            <person name="Persson P."/>
            <person name="Tunlid A."/>
        </authorList>
    </citation>
    <scope>NUCLEOTIDE SEQUENCE [LARGE SCALE GENOMIC DNA]</scope>
    <source>
        <strain evidence="8 9">CBS 406.79</strain>
    </source>
</reference>
<comment type="caution">
    <text evidence="8">The sequence shown here is derived from an EMBL/GenBank/DDBJ whole genome shotgun (WGS) entry which is preliminary data.</text>
</comment>
<dbReference type="GO" id="GO:0004497">
    <property type="term" value="F:monooxygenase activity"/>
    <property type="evidence" value="ECO:0007669"/>
    <property type="project" value="UniProtKB-KW"/>
</dbReference>
<sequence length="529" mass="59427">MSLPHLATLGAIFLATVLVPKFLRWRSRMAKLNAIPTVGNSGIFSSYTSARKFQNHALEIIQEGYEKYPGRAFKVPLPDGWHVLVSGKDMIDDIKKANDSDLSFQEAITETLQTDYTMGLAARIDPYQVDVVRTPLTRNLAAKFDDLRDEIQAAFGDEISAKESEWIKVPMLFTVMKIVSRTSNRYFVGLPLCRDSDYVRLNIEFTIDAFKGATVLRHYPGFLKPLVRHFLTNVPACVARATKHLEPVIRERLRKEEEYGTTDWPDKPNDLISWLLDEANTTERRKNIVFEIVSRILLINMAAIHTTSITFTNTLYQLAANPDIAQPLREEVQACVNEQGWTKAAMGQMRKLDSFMKETQRIIGVGGLASSRMVMKDFTFSNGIEVPAGTILSSASYSLHHDGVSGLLGLPIYDLNILTSIPPQNVYEKPEDLDPFRFSNMRTKEGEGFKHQMVAQDPSYALFGHGGKHMCPGRFFAVNELKALVGHVLLNYDIKFENNGGVPPAHWDGVTVSPNRTASVMFRKRPAKA</sequence>
<keyword evidence="4" id="KW-0560">Oxidoreductase</keyword>
<evidence type="ECO:0000256" key="4">
    <source>
        <dbReference type="ARBA" id="ARBA00023002"/>
    </source>
</evidence>
<dbReference type="Pfam" id="PF00067">
    <property type="entry name" value="p450"/>
    <property type="match status" value="2"/>
</dbReference>
<evidence type="ECO:0000313" key="8">
    <source>
        <dbReference type="EMBL" id="KAF5382325.1"/>
    </source>
</evidence>
<dbReference type="InterPro" id="IPR002401">
    <property type="entry name" value="Cyt_P450_E_grp-I"/>
</dbReference>
<keyword evidence="9" id="KW-1185">Reference proteome</keyword>
<dbReference type="GO" id="GO:0016705">
    <property type="term" value="F:oxidoreductase activity, acting on paired donors, with incorporation or reduction of molecular oxygen"/>
    <property type="evidence" value="ECO:0007669"/>
    <property type="project" value="InterPro"/>
</dbReference>
<accession>A0A8H5M5T7</accession>
<evidence type="ECO:0000256" key="6">
    <source>
        <dbReference type="ARBA" id="ARBA00023033"/>
    </source>
</evidence>
<dbReference type="PANTHER" id="PTHR46206:SF6">
    <property type="entry name" value="CYTOCHROME P450 MONOOXYGENASE AN1598-RELATED"/>
    <property type="match status" value="1"/>
</dbReference>
<organism evidence="8 9">
    <name type="scientific">Collybiopsis confluens</name>
    <dbReference type="NCBI Taxonomy" id="2823264"/>
    <lineage>
        <taxon>Eukaryota</taxon>
        <taxon>Fungi</taxon>
        <taxon>Dikarya</taxon>
        <taxon>Basidiomycota</taxon>
        <taxon>Agaricomycotina</taxon>
        <taxon>Agaricomycetes</taxon>
        <taxon>Agaricomycetidae</taxon>
        <taxon>Agaricales</taxon>
        <taxon>Marasmiineae</taxon>
        <taxon>Omphalotaceae</taxon>
        <taxon>Collybiopsis</taxon>
    </lineage>
</organism>
<evidence type="ECO:0000313" key="9">
    <source>
        <dbReference type="Proteomes" id="UP000518752"/>
    </source>
</evidence>
<dbReference type="InterPro" id="IPR036396">
    <property type="entry name" value="Cyt_P450_sf"/>
</dbReference>
<evidence type="ECO:0000256" key="3">
    <source>
        <dbReference type="ARBA" id="ARBA00022723"/>
    </source>
</evidence>
<dbReference type="AlphaFoldDB" id="A0A8H5M5T7"/>
<keyword evidence="5 7" id="KW-0408">Iron</keyword>
<evidence type="ECO:0000256" key="5">
    <source>
        <dbReference type="ARBA" id="ARBA00023004"/>
    </source>
</evidence>
<comment type="cofactor">
    <cofactor evidence="1 7">
        <name>heme</name>
        <dbReference type="ChEBI" id="CHEBI:30413"/>
    </cofactor>
</comment>
<dbReference type="GO" id="GO:0020037">
    <property type="term" value="F:heme binding"/>
    <property type="evidence" value="ECO:0007669"/>
    <property type="project" value="InterPro"/>
</dbReference>
<dbReference type="EMBL" id="JAACJN010000053">
    <property type="protein sequence ID" value="KAF5382325.1"/>
    <property type="molecule type" value="Genomic_DNA"/>
</dbReference>
<evidence type="ECO:0008006" key="10">
    <source>
        <dbReference type="Google" id="ProtNLM"/>
    </source>
</evidence>
<dbReference type="Proteomes" id="UP000518752">
    <property type="component" value="Unassembled WGS sequence"/>
</dbReference>
<evidence type="ECO:0000256" key="2">
    <source>
        <dbReference type="ARBA" id="ARBA00010617"/>
    </source>
</evidence>
<dbReference type="InterPro" id="IPR001128">
    <property type="entry name" value="Cyt_P450"/>
</dbReference>
<dbReference type="PANTHER" id="PTHR46206">
    <property type="entry name" value="CYTOCHROME P450"/>
    <property type="match status" value="1"/>
</dbReference>
<evidence type="ECO:0000256" key="1">
    <source>
        <dbReference type="ARBA" id="ARBA00001971"/>
    </source>
</evidence>
<dbReference type="SUPFAM" id="SSF48264">
    <property type="entry name" value="Cytochrome P450"/>
    <property type="match status" value="1"/>
</dbReference>
<protein>
    <recommendedName>
        <fullName evidence="10">Cytochrome P450</fullName>
    </recommendedName>
</protein>
<gene>
    <name evidence="8" type="ORF">D9757_008448</name>
</gene>